<dbReference type="Proteomes" id="UP000655225">
    <property type="component" value="Unassembled WGS sequence"/>
</dbReference>
<protein>
    <recommendedName>
        <fullName evidence="3">Pentatricopeptide repeat-containing protein</fullName>
    </recommendedName>
</protein>
<evidence type="ECO:0000313" key="2">
    <source>
        <dbReference type="Proteomes" id="UP000655225"/>
    </source>
</evidence>
<dbReference type="EMBL" id="JABCRI010000246">
    <property type="protein sequence ID" value="KAF8370161.1"/>
    <property type="molecule type" value="Genomic_DNA"/>
</dbReference>
<evidence type="ECO:0000313" key="1">
    <source>
        <dbReference type="EMBL" id="KAF8370161.1"/>
    </source>
</evidence>
<name>A0A834YAF0_TETSI</name>
<evidence type="ECO:0008006" key="3">
    <source>
        <dbReference type="Google" id="ProtNLM"/>
    </source>
</evidence>
<comment type="caution">
    <text evidence="1">The sequence shown here is derived from an EMBL/GenBank/DDBJ whole genome shotgun (WGS) entry which is preliminary data.</text>
</comment>
<gene>
    <name evidence="1" type="ORF">HHK36_031792</name>
</gene>
<sequence>MLVGLYREAVLVREALLCLRHMRLKELLPNEVTMNTVVWVFKDTEDYGQADRFLKDWCSGCAELDYISIQILMLFPNDQDLFMLVVYHWWFWWKDPLNGGSRNPHPIHGLGTNVGNFSEAEGEEQQTGGGDMLQVRWWGQRRRYENRYEILLRSVLLEILESYNVYILWIYS</sequence>
<accession>A0A834YAF0</accession>
<proteinExistence type="predicted"/>
<dbReference type="AlphaFoldDB" id="A0A834YAF0"/>
<organism evidence="1 2">
    <name type="scientific">Tetracentron sinense</name>
    <name type="common">Spur-leaf</name>
    <dbReference type="NCBI Taxonomy" id="13715"/>
    <lineage>
        <taxon>Eukaryota</taxon>
        <taxon>Viridiplantae</taxon>
        <taxon>Streptophyta</taxon>
        <taxon>Embryophyta</taxon>
        <taxon>Tracheophyta</taxon>
        <taxon>Spermatophyta</taxon>
        <taxon>Magnoliopsida</taxon>
        <taxon>Trochodendrales</taxon>
        <taxon>Trochodendraceae</taxon>
        <taxon>Tetracentron</taxon>
    </lineage>
</organism>
<reference evidence="1 2" key="1">
    <citation type="submission" date="2020-04" db="EMBL/GenBank/DDBJ databases">
        <title>Plant Genome Project.</title>
        <authorList>
            <person name="Zhang R.-G."/>
        </authorList>
    </citation>
    <scope>NUCLEOTIDE SEQUENCE [LARGE SCALE GENOMIC DNA]</scope>
    <source>
        <strain evidence="1">YNK0</strain>
        <tissue evidence="1">Leaf</tissue>
    </source>
</reference>
<keyword evidence="2" id="KW-1185">Reference proteome</keyword>